<dbReference type="InterPro" id="IPR050257">
    <property type="entry name" value="eL8/uL1-like"/>
</dbReference>
<dbReference type="SUPFAM" id="SSF55315">
    <property type="entry name" value="L30e-like"/>
    <property type="match status" value="1"/>
</dbReference>
<dbReference type="PRINTS" id="PR00882">
    <property type="entry name" value="RIBOSOMALL7A"/>
</dbReference>
<dbReference type="OMA" id="RMVKWPA"/>
<dbReference type="InterPro" id="IPR004037">
    <property type="entry name" value="Ribosomal_eL8-like_CS"/>
</dbReference>
<comment type="function">
    <text evidence="4">Component of the ribosome.</text>
</comment>
<dbReference type="InterPro" id="IPR001921">
    <property type="entry name" value="Ribosomal_eL8_euk"/>
</dbReference>
<dbReference type="OrthoDB" id="29563at2759"/>
<proteinExistence type="inferred from homology"/>
<dbReference type="GO" id="GO:0042254">
    <property type="term" value="P:ribosome biogenesis"/>
    <property type="evidence" value="ECO:0007669"/>
    <property type="project" value="InterPro"/>
</dbReference>
<evidence type="ECO:0000256" key="2">
    <source>
        <dbReference type="ARBA" id="ARBA00022980"/>
    </source>
</evidence>
<comment type="caution">
    <text evidence="7">The sequence shown here is derived from an EMBL/GenBank/DDBJ whole genome shotgun (WGS) entry which is preliminary data.</text>
</comment>
<protein>
    <recommendedName>
        <fullName evidence="4">60S ribosomal protein L7a</fullName>
    </recommendedName>
</protein>
<dbReference type="Pfam" id="PF01248">
    <property type="entry name" value="Ribosomal_L7Ae"/>
    <property type="match status" value="1"/>
</dbReference>
<dbReference type="Proteomes" id="UP000444721">
    <property type="component" value="Unassembled WGS sequence"/>
</dbReference>
<evidence type="ECO:0000256" key="4">
    <source>
        <dbReference type="RuleBase" id="RU367042"/>
    </source>
</evidence>
<evidence type="ECO:0000313" key="8">
    <source>
        <dbReference type="Proteomes" id="UP000444721"/>
    </source>
</evidence>
<dbReference type="InterPro" id="IPR004038">
    <property type="entry name" value="Ribosomal_eL8/eL30/eS12/Gad45"/>
</dbReference>
<feature type="compositionally biased region" description="Basic and acidic residues" evidence="5">
    <location>
        <begin position="108"/>
        <end position="125"/>
    </location>
</feature>
<feature type="region of interest" description="Disordered" evidence="5">
    <location>
        <begin position="108"/>
        <end position="134"/>
    </location>
</feature>
<dbReference type="RefSeq" id="XP_044566063.1">
    <property type="nucleotide sequence ID" value="XM_044703149.1"/>
</dbReference>
<dbReference type="VEuPathDB" id="AmoebaDB:NfTy_024330"/>
<evidence type="ECO:0000256" key="1">
    <source>
        <dbReference type="ARBA" id="ARBA00007337"/>
    </source>
</evidence>
<sequence length="258" mass="29343">MPPKNPQTTEKKAKKVVKSSAKKIQKGDFKNLITPRPKDIGIGRDLPVKMDLTRFVKWPVYVRLQRQKRVLMKRLKIPPAINQFRMVADKPLAHTVVQFLAKYKSEDPTQKKERLRQAAKDKVEGKTATPKKSEPTLVSGINEVVKAVERKQASLVVIAHDVEPIELVLFLPALCKKLDIPYVIVKSKSRLGQLVHMKNAAAVALTEVKKEDRDQFSKIVEAVRGAFVERFRTINTKWGGGKLSKRSLNEQKNRIKKL</sequence>
<organism evidence="7 8">
    <name type="scientific">Naegleria fowleri</name>
    <name type="common">Brain eating amoeba</name>
    <dbReference type="NCBI Taxonomy" id="5763"/>
    <lineage>
        <taxon>Eukaryota</taxon>
        <taxon>Discoba</taxon>
        <taxon>Heterolobosea</taxon>
        <taxon>Tetramitia</taxon>
        <taxon>Eutetramitia</taxon>
        <taxon>Vahlkampfiidae</taxon>
        <taxon>Naegleria</taxon>
    </lineage>
</organism>
<dbReference type="PANTHER" id="PTHR23105">
    <property type="entry name" value="RIBOSOMAL PROTEIN L7AE FAMILY MEMBER"/>
    <property type="match status" value="1"/>
</dbReference>
<feature type="region of interest" description="Disordered" evidence="5">
    <location>
        <begin position="1"/>
        <end position="20"/>
    </location>
</feature>
<comment type="similarity">
    <text evidence="1 4">Belongs to the eukaryotic ribosomal protein eL8 family.</text>
</comment>
<keyword evidence="2 4" id="KW-0689">Ribosomal protein</keyword>
<dbReference type="PROSITE" id="PS01082">
    <property type="entry name" value="RIBOSOMAL_L7AE"/>
    <property type="match status" value="1"/>
</dbReference>
<dbReference type="GO" id="GO:0022625">
    <property type="term" value="C:cytosolic large ribosomal subunit"/>
    <property type="evidence" value="ECO:0007669"/>
    <property type="project" value="UniProtKB-UniRule"/>
</dbReference>
<dbReference type="GeneID" id="68119825"/>
<dbReference type="GO" id="GO:0003723">
    <property type="term" value="F:RNA binding"/>
    <property type="evidence" value="ECO:0007669"/>
    <property type="project" value="UniProtKB-UniRule"/>
</dbReference>
<evidence type="ECO:0000259" key="6">
    <source>
        <dbReference type="Pfam" id="PF01248"/>
    </source>
</evidence>
<keyword evidence="3 4" id="KW-0687">Ribonucleoprotein</keyword>
<evidence type="ECO:0000256" key="5">
    <source>
        <dbReference type="SAM" id="MobiDB-lite"/>
    </source>
</evidence>
<evidence type="ECO:0000256" key="3">
    <source>
        <dbReference type="ARBA" id="ARBA00023274"/>
    </source>
</evidence>
<dbReference type="AlphaFoldDB" id="A0A6A5C6A3"/>
<reference evidence="7 8" key="1">
    <citation type="journal article" date="2019" name="Sci. Rep.">
        <title>Nanopore sequencing improves the draft genome of the human pathogenic amoeba Naegleria fowleri.</title>
        <authorList>
            <person name="Liechti N."/>
            <person name="Schurch N."/>
            <person name="Bruggmann R."/>
            <person name="Wittwer M."/>
        </authorList>
    </citation>
    <scope>NUCLEOTIDE SEQUENCE [LARGE SCALE GENOMIC DNA]</scope>
    <source>
        <strain evidence="7 8">ATCC 30894</strain>
    </source>
</reference>
<dbReference type="Gene3D" id="3.30.1330.30">
    <property type="match status" value="1"/>
</dbReference>
<dbReference type="VEuPathDB" id="AmoebaDB:FDP41_012610"/>
<evidence type="ECO:0000313" key="7">
    <source>
        <dbReference type="EMBL" id="KAF0981350.1"/>
    </source>
</evidence>
<feature type="domain" description="Ribosomal protein eL8/eL30/eS12/Gadd45" evidence="6">
    <location>
        <begin position="123"/>
        <end position="213"/>
    </location>
</feature>
<dbReference type="EMBL" id="VFQX01000015">
    <property type="protein sequence ID" value="KAF0981350.1"/>
    <property type="molecule type" value="Genomic_DNA"/>
</dbReference>
<keyword evidence="8" id="KW-1185">Reference proteome</keyword>
<accession>A0A6A5C6A3</accession>
<dbReference type="PRINTS" id="PR00881">
    <property type="entry name" value="L7ARS6FAMILY"/>
</dbReference>
<dbReference type="VEuPathDB" id="AmoebaDB:NF0061130"/>
<dbReference type="InterPro" id="IPR018492">
    <property type="entry name" value="Ribosomal_eL8/Nhp2"/>
</dbReference>
<name>A0A6A5C6A3_NAEFO</name>
<gene>
    <name evidence="7" type="ORF">FDP41_012610</name>
</gene>
<dbReference type="InterPro" id="IPR029064">
    <property type="entry name" value="Ribosomal_eL30-like_sf"/>
</dbReference>